<organism evidence="3">
    <name type="scientific">viral metagenome</name>
    <dbReference type="NCBI Taxonomy" id="1070528"/>
    <lineage>
        <taxon>unclassified sequences</taxon>
        <taxon>metagenomes</taxon>
        <taxon>organismal metagenomes</taxon>
    </lineage>
</organism>
<dbReference type="AlphaFoldDB" id="A0A6C0IDE4"/>
<protein>
    <submittedName>
        <fullName evidence="3">Uncharacterized protein</fullName>
    </submittedName>
</protein>
<keyword evidence="2" id="KW-0472">Membrane</keyword>
<dbReference type="EMBL" id="MN740142">
    <property type="protein sequence ID" value="QHT89553.1"/>
    <property type="molecule type" value="Genomic_DNA"/>
</dbReference>
<keyword evidence="2" id="KW-1133">Transmembrane helix</keyword>
<accession>A0A6C0IDE4</accession>
<evidence type="ECO:0000256" key="1">
    <source>
        <dbReference type="SAM" id="Coils"/>
    </source>
</evidence>
<keyword evidence="2" id="KW-0812">Transmembrane</keyword>
<sequence>MTELNLLYGGDNLLNDNNTMDKKESAYSSKISSQQLHQIALNNDGHGNDDKQMQQMLPPPQSQSMQIAQQQIAMQMAQQQQQQMAQQQVQQQMMQQQPSQNTTQQQQMYKNKNDYNFLDRMNMKKSEVIKLALFSLVIVLGISIDRMLTYYVSKYINDNVLTDFQELLLRLSYPITIFLLLWIFKAI</sequence>
<feature type="transmembrane region" description="Helical" evidence="2">
    <location>
        <begin position="128"/>
        <end position="147"/>
    </location>
</feature>
<feature type="coiled-coil region" evidence="1">
    <location>
        <begin position="67"/>
        <end position="97"/>
    </location>
</feature>
<evidence type="ECO:0000313" key="3">
    <source>
        <dbReference type="EMBL" id="QHT89553.1"/>
    </source>
</evidence>
<proteinExistence type="predicted"/>
<keyword evidence="1" id="KW-0175">Coiled coil</keyword>
<name>A0A6C0IDE4_9ZZZZ</name>
<reference evidence="3" key="1">
    <citation type="journal article" date="2020" name="Nature">
        <title>Giant virus diversity and host interactions through global metagenomics.</title>
        <authorList>
            <person name="Schulz F."/>
            <person name="Roux S."/>
            <person name="Paez-Espino D."/>
            <person name="Jungbluth S."/>
            <person name="Walsh D.A."/>
            <person name="Denef V.J."/>
            <person name="McMahon K.D."/>
            <person name="Konstantinidis K.T."/>
            <person name="Eloe-Fadrosh E.A."/>
            <person name="Kyrpides N.C."/>
            <person name="Woyke T."/>
        </authorList>
    </citation>
    <scope>NUCLEOTIDE SEQUENCE</scope>
    <source>
        <strain evidence="3">GVMAG-M-3300023184-60</strain>
    </source>
</reference>
<evidence type="ECO:0000256" key="2">
    <source>
        <dbReference type="SAM" id="Phobius"/>
    </source>
</evidence>
<feature type="transmembrane region" description="Helical" evidence="2">
    <location>
        <begin position="167"/>
        <end position="184"/>
    </location>
</feature>